<dbReference type="AlphaFoldDB" id="B0CG90"/>
<dbReference type="InterPro" id="IPR052551">
    <property type="entry name" value="UV-DNA_repair_photolyase"/>
</dbReference>
<dbReference type="GO" id="GO:0016829">
    <property type="term" value="F:lyase activity"/>
    <property type="evidence" value="ECO:0007669"/>
    <property type="project" value="UniProtKB-KW"/>
</dbReference>
<dbReference type="PANTHER" id="PTHR38657:SF1">
    <property type="entry name" value="SLR1343 PROTEIN"/>
    <property type="match status" value="1"/>
</dbReference>
<dbReference type="InterPro" id="IPR036134">
    <property type="entry name" value="Crypto/Photolyase_FAD-like_sf"/>
</dbReference>
<dbReference type="Gene3D" id="3.40.50.620">
    <property type="entry name" value="HUPs"/>
    <property type="match status" value="1"/>
</dbReference>
<dbReference type="KEGG" id="amr:AM1_5696"/>
<protein>
    <submittedName>
        <fullName evidence="1">Deoxyribodipyrimidine photolyase-related protein, putative</fullName>
    </submittedName>
</protein>
<dbReference type="PANTHER" id="PTHR38657">
    <property type="entry name" value="SLR1343 PROTEIN"/>
    <property type="match status" value="1"/>
</dbReference>
<organism evidence="1 2">
    <name type="scientific">Acaryochloris marina (strain MBIC 11017)</name>
    <dbReference type="NCBI Taxonomy" id="329726"/>
    <lineage>
        <taxon>Bacteria</taxon>
        <taxon>Bacillati</taxon>
        <taxon>Cyanobacteriota</taxon>
        <taxon>Cyanophyceae</taxon>
        <taxon>Acaryochloridales</taxon>
        <taxon>Acaryochloridaceae</taxon>
        <taxon>Acaryochloris</taxon>
    </lineage>
</organism>
<dbReference type="InterPro" id="IPR007357">
    <property type="entry name" value="PhrB-like"/>
</dbReference>
<dbReference type="Gene3D" id="1.10.10.1710">
    <property type="entry name" value="Deoxyribodipyrimidine photolyase-related"/>
    <property type="match status" value="1"/>
</dbReference>
<proteinExistence type="predicted"/>
<name>B0CG90_ACAM1</name>
<evidence type="ECO:0000313" key="1">
    <source>
        <dbReference type="EMBL" id="ABW30643.1"/>
    </source>
</evidence>
<dbReference type="Pfam" id="PF04244">
    <property type="entry name" value="DPRP"/>
    <property type="match status" value="1"/>
</dbReference>
<evidence type="ECO:0000313" key="2">
    <source>
        <dbReference type="Proteomes" id="UP000000268"/>
    </source>
</evidence>
<dbReference type="STRING" id="329726.AM1_5696"/>
<dbReference type="eggNOG" id="COG3046">
    <property type="taxonomic scope" value="Bacteria"/>
</dbReference>
<reference evidence="1 2" key="1">
    <citation type="journal article" date="2008" name="Proc. Natl. Acad. Sci. U.S.A.">
        <title>Niche adaptation and genome expansion in the chlorophyll d-producing cyanobacterium Acaryochloris marina.</title>
        <authorList>
            <person name="Swingley W.D."/>
            <person name="Chen M."/>
            <person name="Cheung P.C."/>
            <person name="Conrad A.L."/>
            <person name="Dejesa L.C."/>
            <person name="Hao J."/>
            <person name="Honchak B.M."/>
            <person name="Karbach L.E."/>
            <person name="Kurdoglu A."/>
            <person name="Lahiri S."/>
            <person name="Mastrian S.D."/>
            <person name="Miyashita H."/>
            <person name="Page L."/>
            <person name="Ramakrishna P."/>
            <person name="Satoh S."/>
            <person name="Sattley W.M."/>
            <person name="Shimada Y."/>
            <person name="Taylor H.L."/>
            <person name="Tomo T."/>
            <person name="Tsuchiya T."/>
            <person name="Wang Z.T."/>
            <person name="Raymond J."/>
            <person name="Mimuro M."/>
            <person name="Blankenship R.E."/>
            <person name="Touchman J.W."/>
        </authorList>
    </citation>
    <scope>NUCLEOTIDE SEQUENCE [LARGE SCALE GENOMIC DNA]</scope>
    <source>
        <strain evidence="2">MBIC 11017</strain>
    </source>
</reference>
<keyword evidence="1" id="KW-0456">Lyase</keyword>
<keyword evidence="2" id="KW-1185">Reference proteome</keyword>
<dbReference type="SUPFAM" id="SSF48173">
    <property type="entry name" value="Cryptochrome/photolyase FAD-binding domain"/>
    <property type="match status" value="1"/>
</dbReference>
<dbReference type="Gene3D" id="1.10.579.10">
    <property type="entry name" value="DNA Cyclobutane Dipyrimidine Photolyase, subunit A, domain 3"/>
    <property type="match status" value="1"/>
</dbReference>
<accession>B0CG90</accession>
<dbReference type="OrthoDB" id="5288100at2"/>
<dbReference type="Proteomes" id="UP000000268">
    <property type="component" value="Chromosome"/>
</dbReference>
<dbReference type="InterPro" id="IPR014729">
    <property type="entry name" value="Rossmann-like_a/b/a_fold"/>
</dbReference>
<gene>
    <name evidence="1" type="ordered locus">AM1_5696</name>
</gene>
<dbReference type="EMBL" id="CP000828">
    <property type="protein sequence ID" value="ABW30643.1"/>
    <property type="molecule type" value="Genomic_DNA"/>
</dbReference>
<sequence>MESTLIYPHQLYESHPAVSPERISFLIEEPLFFRQYPFHQKKIILHRASMKSYGDRLQTQGITAQYLESHDLESSSTVFAILKSQGIRCAHICEVTDDWLEQRINKAALTFDIQLYWYPTPNFLTQTSALESLLPTNKSLRMNSFYIKQRQRLGILLDGEGPVGGKWSYDADNRKRLPQKIELPRIQWPAANTYVKEAVIYTQQHFASNPGSSHGFVYPIDHDSAVQFLYQFLETRIDQYGAYQDAIDTNQSYLFHSVLTPALNIGLLHPEEIVQATLDRHAERPIPLNSLEGFIRQVIGWREYVRGVYLLKGRTQRTTNFFQHQRPIPEDFWDANTDILPFDSAMARVLDNSYANHIERLMVFSNLFLLCEFDPDQVYRWFSSLFIDAFDWVMVPNVYGMGQYADGGLMITKPYVSSSNYLRKMSYFKPGDWSTLWDGLYWRFMHKHRSLFERNPRTRMTVSHLDRMGDKLDQHLQVSAAFLDGF</sequence>
<dbReference type="HOGENOM" id="CLU_031632_1_0_3"/>
<dbReference type="RefSeq" id="WP_012165858.1">
    <property type="nucleotide sequence ID" value="NC_009925.1"/>
</dbReference>
<dbReference type="Gene3D" id="1.25.40.80">
    <property type="match status" value="1"/>
</dbReference>